<feature type="transmembrane region" description="Helical" evidence="6">
    <location>
        <begin position="346"/>
        <end position="367"/>
    </location>
</feature>
<dbReference type="InterPro" id="IPR005828">
    <property type="entry name" value="MFS_sugar_transport-like"/>
</dbReference>
<dbReference type="EMBL" id="NLAX01000002">
    <property type="protein sequence ID" value="PKS13143.1"/>
    <property type="molecule type" value="Genomic_DNA"/>
</dbReference>
<feature type="transmembrane region" description="Helical" evidence="6">
    <location>
        <begin position="61"/>
        <end position="81"/>
    </location>
</feature>
<keyword evidence="9" id="KW-1185">Reference proteome</keyword>
<evidence type="ECO:0000313" key="8">
    <source>
        <dbReference type="EMBL" id="PKS13143.1"/>
    </source>
</evidence>
<evidence type="ECO:0000256" key="1">
    <source>
        <dbReference type="ARBA" id="ARBA00004141"/>
    </source>
</evidence>
<keyword evidence="4 6" id="KW-0472">Membrane</keyword>
<proteinExistence type="predicted"/>
<dbReference type="InterPro" id="IPR036259">
    <property type="entry name" value="MFS_trans_sf"/>
</dbReference>
<dbReference type="InterPro" id="IPR020846">
    <property type="entry name" value="MFS_dom"/>
</dbReference>
<dbReference type="OrthoDB" id="433512at2759"/>
<accession>A0A2N3NL28</accession>
<organism evidence="8 9">
    <name type="scientific">Lomentospora prolificans</name>
    <dbReference type="NCBI Taxonomy" id="41688"/>
    <lineage>
        <taxon>Eukaryota</taxon>
        <taxon>Fungi</taxon>
        <taxon>Dikarya</taxon>
        <taxon>Ascomycota</taxon>
        <taxon>Pezizomycotina</taxon>
        <taxon>Sordariomycetes</taxon>
        <taxon>Hypocreomycetidae</taxon>
        <taxon>Microascales</taxon>
        <taxon>Microascaceae</taxon>
        <taxon>Lomentospora</taxon>
    </lineage>
</organism>
<comment type="subcellular location">
    <subcellularLocation>
        <location evidence="1">Membrane</location>
        <topology evidence="1">Multi-pass membrane protein</topology>
    </subcellularLocation>
</comment>
<dbReference type="PROSITE" id="PS50850">
    <property type="entry name" value="MFS"/>
    <property type="match status" value="1"/>
</dbReference>
<feature type="transmembrane region" description="Helical" evidence="6">
    <location>
        <begin position="423"/>
        <end position="443"/>
    </location>
</feature>
<feature type="domain" description="Major facilitator superfamily (MFS) profile" evidence="7">
    <location>
        <begin position="65"/>
        <end position="572"/>
    </location>
</feature>
<feature type="transmembrane region" description="Helical" evidence="6">
    <location>
        <begin position="135"/>
        <end position="153"/>
    </location>
</feature>
<dbReference type="STRING" id="41688.A0A2N3NL28"/>
<feature type="transmembrane region" description="Helical" evidence="6">
    <location>
        <begin position="482"/>
        <end position="505"/>
    </location>
</feature>
<dbReference type="Gene3D" id="1.20.1250.20">
    <property type="entry name" value="MFS general substrate transporter like domains"/>
    <property type="match status" value="2"/>
</dbReference>
<evidence type="ECO:0000259" key="7">
    <source>
        <dbReference type="PROSITE" id="PS50850"/>
    </source>
</evidence>
<gene>
    <name evidence="8" type="ORF">jhhlp_000485</name>
</gene>
<dbReference type="AlphaFoldDB" id="A0A2N3NL28"/>
<feature type="transmembrane region" description="Helical" evidence="6">
    <location>
        <begin position="517"/>
        <end position="536"/>
    </location>
</feature>
<name>A0A2N3NL28_9PEZI</name>
<feature type="compositionally biased region" description="Low complexity" evidence="5">
    <location>
        <begin position="619"/>
        <end position="636"/>
    </location>
</feature>
<keyword evidence="3 6" id="KW-1133">Transmembrane helix</keyword>
<keyword evidence="2 6" id="KW-0812">Transmembrane</keyword>
<evidence type="ECO:0000256" key="5">
    <source>
        <dbReference type="SAM" id="MobiDB-lite"/>
    </source>
</evidence>
<dbReference type="GO" id="GO:0016020">
    <property type="term" value="C:membrane"/>
    <property type="evidence" value="ECO:0007669"/>
    <property type="project" value="UniProtKB-SubCell"/>
</dbReference>
<evidence type="ECO:0000313" key="9">
    <source>
        <dbReference type="Proteomes" id="UP000233524"/>
    </source>
</evidence>
<evidence type="ECO:0000256" key="2">
    <source>
        <dbReference type="ARBA" id="ARBA00022692"/>
    </source>
</evidence>
<dbReference type="InParanoid" id="A0A2N3NL28"/>
<protein>
    <recommendedName>
        <fullName evidence="7">Major facilitator superfamily (MFS) profile domain-containing protein</fullName>
    </recommendedName>
</protein>
<feature type="region of interest" description="Disordered" evidence="5">
    <location>
        <begin position="578"/>
        <end position="705"/>
    </location>
</feature>
<comment type="caution">
    <text evidence="8">The sequence shown here is derived from an EMBL/GenBank/DDBJ whole genome shotgun (WGS) entry which is preliminary data.</text>
</comment>
<reference evidence="8 9" key="1">
    <citation type="journal article" date="2017" name="G3 (Bethesda)">
        <title>First Draft Genome Sequence of the Pathogenic Fungus Lomentospora prolificans (Formerly Scedosporium prolificans).</title>
        <authorList>
            <person name="Luo R."/>
            <person name="Zimin A."/>
            <person name="Workman R."/>
            <person name="Fan Y."/>
            <person name="Pertea G."/>
            <person name="Grossman N."/>
            <person name="Wear M.P."/>
            <person name="Jia B."/>
            <person name="Miller H."/>
            <person name="Casadevall A."/>
            <person name="Timp W."/>
            <person name="Zhang S.X."/>
            <person name="Salzberg S.L."/>
        </authorList>
    </citation>
    <scope>NUCLEOTIDE SEQUENCE [LARGE SCALE GENOMIC DNA]</scope>
    <source>
        <strain evidence="8 9">JHH-5317</strain>
    </source>
</reference>
<feature type="transmembrane region" description="Helical" evidence="6">
    <location>
        <begin position="548"/>
        <end position="567"/>
    </location>
</feature>
<evidence type="ECO:0000256" key="3">
    <source>
        <dbReference type="ARBA" id="ARBA00022989"/>
    </source>
</evidence>
<sequence length="705" mass="77898">MDEPQPTPVLRQDSEGAVRRRRRWQWWNRDVHDEVSYLTTVNYSVKERETQILRLVDDNGFNFKVFFVAASGFLASSYSLFSTNVVTPAVNYIYPACGRLGKDSGSVIDLLTLVGTIIGMLTVGHLADRAGRKRLYGFELCILIIATIGMVQAGEGFMYQLDDGIKYEGSMNMYAWIAWWRTTLGYGIGAEATEWASTESRGTMLAAVKSMQSLARILAASVGLGFLREMTRHRKIDFQQPLITPLEINQSKIVVDSVWRWVIGIAVVPAAIAILARLTIPETPRYYVDIMKDLRKAVKNAIQVYRTKKVQETNPLAASPTRRNSDQNDHWYKGAWAYLNQDSRRALFRLVSITLLWGLMDVGFYGLSLDSPNVLSSLVNEPRRGAEEASSDQGCPDAMNWRATSEPPDTTIYHMLELNSQRSLTVVSIASILGNFAAILLVNRFERRKILVVTFFISAILFAITGATLLDADNKGQKPTASLVFYAITHFVYNAGPNTLIFVLAAEIFPTVYRGTFYGIAAAGGKIGAIIIRTIIWSKGNSPHALGVRLLVCMPLMFIAAGISWYLPAVQYTHKKADIEHGQGRSPPTTREKSTPIHTLLVPAQPPQGPGRAEQQHGAANDAASDAASTISTDTTPSRCERRRKKGSGLFSSLQNMTLEAIAPNPNLRDRRQRKGSSTPLGIISPGQVPAQPQLTPQVSGALRM</sequence>
<feature type="transmembrane region" description="Helical" evidence="6">
    <location>
        <begin position="450"/>
        <end position="470"/>
    </location>
</feature>
<dbReference type="Proteomes" id="UP000233524">
    <property type="component" value="Unassembled WGS sequence"/>
</dbReference>
<dbReference type="GO" id="GO:0022857">
    <property type="term" value="F:transmembrane transporter activity"/>
    <property type="evidence" value="ECO:0007669"/>
    <property type="project" value="InterPro"/>
</dbReference>
<dbReference type="VEuPathDB" id="FungiDB:jhhlp_000485"/>
<feature type="transmembrane region" description="Helical" evidence="6">
    <location>
        <begin position="104"/>
        <end position="123"/>
    </location>
</feature>
<dbReference type="Pfam" id="PF00083">
    <property type="entry name" value="Sugar_tr"/>
    <property type="match status" value="2"/>
</dbReference>
<dbReference type="PANTHER" id="PTHR24064">
    <property type="entry name" value="SOLUTE CARRIER FAMILY 22 MEMBER"/>
    <property type="match status" value="1"/>
</dbReference>
<evidence type="ECO:0000256" key="6">
    <source>
        <dbReference type="SAM" id="Phobius"/>
    </source>
</evidence>
<dbReference type="SUPFAM" id="SSF103473">
    <property type="entry name" value="MFS general substrate transporter"/>
    <property type="match status" value="1"/>
</dbReference>
<evidence type="ECO:0000256" key="4">
    <source>
        <dbReference type="ARBA" id="ARBA00023136"/>
    </source>
</evidence>
<feature type="transmembrane region" description="Helical" evidence="6">
    <location>
        <begin position="258"/>
        <end position="276"/>
    </location>
</feature>